<accession>A0ABU6F0R6</accession>
<keyword evidence="3" id="KW-0067">ATP-binding</keyword>
<evidence type="ECO:0000256" key="1">
    <source>
        <dbReference type="SAM" id="MobiDB-lite"/>
    </source>
</evidence>
<dbReference type="RefSeq" id="WP_326014140.1">
    <property type="nucleotide sequence ID" value="NZ_JAOZYC010000010.1"/>
</dbReference>
<dbReference type="Proteomes" id="UP001354931">
    <property type="component" value="Unassembled WGS sequence"/>
</dbReference>
<evidence type="ECO:0000259" key="2">
    <source>
        <dbReference type="Pfam" id="PF13625"/>
    </source>
</evidence>
<dbReference type="GO" id="GO:0004386">
    <property type="term" value="F:helicase activity"/>
    <property type="evidence" value="ECO:0007669"/>
    <property type="project" value="UniProtKB-KW"/>
</dbReference>
<keyword evidence="3" id="KW-0378">Hydrolase</keyword>
<feature type="compositionally biased region" description="Low complexity" evidence="1">
    <location>
        <begin position="74"/>
        <end position="92"/>
    </location>
</feature>
<keyword evidence="3" id="KW-0547">Nucleotide-binding</keyword>
<evidence type="ECO:0000313" key="4">
    <source>
        <dbReference type="Proteomes" id="UP001354931"/>
    </source>
</evidence>
<protein>
    <submittedName>
        <fullName evidence="3">Helicase-associated domain-containing protein</fullName>
    </submittedName>
</protein>
<comment type="caution">
    <text evidence="3">The sequence shown here is derived from an EMBL/GenBank/DDBJ whole genome shotgun (WGS) entry which is preliminary data.</text>
</comment>
<proteinExistence type="predicted"/>
<dbReference type="EMBL" id="JAOZYC010000010">
    <property type="protein sequence ID" value="MEB8336511.1"/>
    <property type="molecule type" value="Genomic_DNA"/>
</dbReference>
<keyword evidence="3" id="KW-0347">Helicase</keyword>
<name>A0ABU6F0R6_9ACTN</name>
<organism evidence="3 4">
    <name type="scientific">Streptomyces endophyticus</name>
    <dbReference type="NCBI Taxonomy" id="714166"/>
    <lineage>
        <taxon>Bacteria</taxon>
        <taxon>Bacillati</taxon>
        <taxon>Actinomycetota</taxon>
        <taxon>Actinomycetes</taxon>
        <taxon>Kitasatosporales</taxon>
        <taxon>Streptomycetaceae</taxon>
        <taxon>Streptomyces</taxon>
    </lineage>
</organism>
<dbReference type="InterPro" id="IPR032830">
    <property type="entry name" value="XPB/Ssl2_N"/>
</dbReference>
<feature type="domain" description="Helicase XPB/Ssl2 N-terminal" evidence="2">
    <location>
        <begin position="292"/>
        <end position="413"/>
    </location>
</feature>
<keyword evidence="4" id="KW-1185">Reference proteome</keyword>
<reference evidence="3 4" key="1">
    <citation type="submission" date="2022-10" db="EMBL/GenBank/DDBJ databases">
        <authorList>
            <person name="Xie J."/>
            <person name="Shen N."/>
        </authorList>
    </citation>
    <scope>NUCLEOTIDE SEQUENCE [LARGE SCALE GENOMIC DNA]</scope>
    <source>
        <strain evidence="3 4">YIM65594</strain>
    </source>
</reference>
<dbReference type="Pfam" id="PF13625">
    <property type="entry name" value="Helicase_C_3"/>
    <property type="match status" value="1"/>
</dbReference>
<gene>
    <name evidence="3" type="ORF">OKJ99_03120</name>
</gene>
<feature type="non-terminal residue" evidence="3">
    <location>
        <position position="1"/>
    </location>
</feature>
<feature type="region of interest" description="Disordered" evidence="1">
    <location>
        <begin position="67"/>
        <end position="92"/>
    </location>
</feature>
<evidence type="ECO:0000313" key="3">
    <source>
        <dbReference type="EMBL" id="MEB8336511.1"/>
    </source>
</evidence>
<sequence>GQARSAAAAAADRAERLLRALAAAPVAIRKSGGVAVRDTRRLAKAAGLDASETRLWTELAANAALIGPSEPEESSNATAGRGRSRRAAASPAEPVRLLPTAAWDRWSGSDPATRLLPLVAAWAVVPETFTYWPEDSGDTPVALTAPDDPYAVDLRHGLLAALGSLPEGEAPGTATAGRSVPASALDRDTLTDLVVRASWYRPACLSIPDVEDRARAVLGEAELLGLTAHHALTAAGHAVLGLLDAGAARHFPAVPGAGADIGEHQELADAVEELGRSLAELLPPPEHTARFQADLTATVTGPAAPDLAELLAACADRESDGHATVWRIGPASVRRALDAGWDAAALTDRLTAASHGSAPLPQPLTYLITDTARVHGRIRVVRSACALRCDDPALTAEIAAARPLAKLGLRALAPTVLISAADPETTLTALRTAGYAPVLEAATGATVVERTPQERSPATMPSLTEAHAPYGRATGPATAHALAAALQTS</sequence>